<dbReference type="Pfam" id="PF13679">
    <property type="entry name" value="Methyltransf_32"/>
    <property type="match status" value="1"/>
</dbReference>
<organism evidence="2 3">
    <name type="scientific">Inhella crocodyli</name>
    <dbReference type="NCBI Taxonomy" id="2499851"/>
    <lineage>
        <taxon>Bacteria</taxon>
        <taxon>Pseudomonadati</taxon>
        <taxon>Pseudomonadota</taxon>
        <taxon>Betaproteobacteria</taxon>
        <taxon>Burkholderiales</taxon>
        <taxon>Sphaerotilaceae</taxon>
        <taxon>Inhella</taxon>
    </lineage>
</organism>
<evidence type="ECO:0000313" key="3">
    <source>
        <dbReference type="Proteomes" id="UP000288587"/>
    </source>
</evidence>
<dbReference type="Proteomes" id="UP000288587">
    <property type="component" value="Unassembled WGS sequence"/>
</dbReference>
<dbReference type="CDD" id="cd02440">
    <property type="entry name" value="AdoMet_MTases"/>
    <property type="match status" value="1"/>
</dbReference>
<comment type="caution">
    <text evidence="2">The sequence shown here is derived from an EMBL/GenBank/DDBJ whole genome shotgun (WGS) entry which is preliminary data.</text>
</comment>
<dbReference type="PANTHER" id="PTHR13369">
    <property type="match status" value="1"/>
</dbReference>
<dbReference type="GO" id="GO:0008168">
    <property type="term" value="F:methyltransferase activity"/>
    <property type="evidence" value="ECO:0007669"/>
    <property type="project" value="UniProtKB-KW"/>
</dbReference>
<dbReference type="EMBL" id="SACM01000006">
    <property type="protein sequence ID" value="RVT82389.1"/>
    <property type="molecule type" value="Genomic_DNA"/>
</dbReference>
<dbReference type="GO" id="GO:0032259">
    <property type="term" value="P:methylation"/>
    <property type="evidence" value="ECO:0007669"/>
    <property type="project" value="UniProtKB-KW"/>
</dbReference>
<keyword evidence="2" id="KW-0489">Methyltransferase</keyword>
<dbReference type="Gene3D" id="3.40.50.150">
    <property type="entry name" value="Vaccinia Virus protein VP39"/>
    <property type="match status" value="1"/>
</dbReference>
<name>A0A437LAF6_9BURK</name>
<gene>
    <name evidence="2" type="ORF">EOD73_16775</name>
</gene>
<dbReference type="AlphaFoldDB" id="A0A437LAF6"/>
<dbReference type="SUPFAM" id="SSF53335">
    <property type="entry name" value="S-adenosyl-L-methionine-dependent methyltransferases"/>
    <property type="match status" value="1"/>
</dbReference>
<keyword evidence="3" id="KW-1185">Reference proteome</keyword>
<evidence type="ECO:0000313" key="2">
    <source>
        <dbReference type="EMBL" id="RVT82389.1"/>
    </source>
</evidence>
<sequence length="399" mass="43741">MSPIPDDDTAQFLALLAAAFQSGHAWHRAQLTAPTPAAGDLERLLLRPVQLKGQACVQMVWRHATKDLTQNLPPDAAVAAVAERLGRDFRAAALWTPEAHWQLDVKKKRALLSRHAVAPAATAAVPAGHNREKPRWLDANDPAWQALGLMQRAQGAPVPVPAMARKWRQINHFVEIFDAALRQADLPMGQPVRVADFGCGRGYLTFAVHAHLRRLGRPADVVGVELREALVAETEALARQLGLDGLHFAQGDVGHQSVRPLDVMIALHACDTATDHALHHGLRAGAAVILTAPCCHKQLRGQLQPPGVLQPLFKHGVHLGQEAEMLTDGLRALWLEAQGYDTQVFEFVSLEHTQKNKMILATRRPVRVPAREQQAREQAQALKAFWGVREQALEALLGP</sequence>
<feature type="domain" description="Methyltransferase" evidence="1">
    <location>
        <begin position="165"/>
        <end position="301"/>
    </location>
</feature>
<reference evidence="2 3" key="1">
    <citation type="submission" date="2019-01" db="EMBL/GenBank/DDBJ databases">
        <authorList>
            <person name="Chen W.-M."/>
        </authorList>
    </citation>
    <scope>NUCLEOTIDE SEQUENCE [LARGE SCALE GENOMIC DNA]</scope>
    <source>
        <strain evidence="2 3">CCP-18</strain>
    </source>
</reference>
<dbReference type="RefSeq" id="WP_127684197.1">
    <property type="nucleotide sequence ID" value="NZ_SACM01000006.1"/>
</dbReference>
<proteinExistence type="predicted"/>
<dbReference type="GO" id="GO:0005737">
    <property type="term" value="C:cytoplasm"/>
    <property type="evidence" value="ECO:0007669"/>
    <property type="project" value="TreeGrafter"/>
</dbReference>
<keyword evidence="2" id="KW-0808">Transferase</keyword>
<accession>A0A437LAF6</accession>
<dbReference type="InterPro" id="IPR029063">
    <property type="entry name" value="SAM-dependent_MTases_sf"/>
</dbReference>
<dbReference type="InterPro" id="IPR025714">
    <property type="entry name" value="Methyltranfer_dom"/>
</dbReference>
<dbReference type="PANTHER" id="PTHR13369:SF3">
    <property type="entry name" value="METHYLTRANSFERASE DOMAIN-CONTAINING PROTEIN"/>
    <property type="match status" value="1"/>
</dbReference>
<evidence type="ECO:0000259" key="1">
    <source>
        <dbReference type="Pfam" id="PF13679"/>
    </source>
</evidence>
<protein>
    <submittedName>
        <fullName evidence="2">SAM-dependent methyltransferase</fullName>
    </submittedName>
</protein>
<dbReference type="OrthoDB" id="5502211at2"/>